<dbReference type="Pfam" id="PF01266">
    <property type="entry name" value="DAO"/>
    <property type="match status" value="1"/>
</dbReference>
<dbReference type="Gene3D" id="3.30.9.10">
    <property type="entry name" value="D-Amino Acid Oxidase, subunit A, domain 2"/>
    <property type="match status" value="1"/>
</dbReference>
<comment type="cofactor">
    <cofactor evidence="10">
        <name>FAD</name>
        <dbReference type="ChEBI" id="CHEBI:57692"/>
    </cofactor>
</comment>
<dbReference type="GO" id="GO:0016645">
    <property type="term" value="F:oxidoreductase activity, acting on the CH-NH group of donors"/>
    <property type="evidence" value="ECO:0007669"/>
    <property type="project" value="InterPro"/>
</dbReference>
<dbReference type="PANTHER" id="PTHR13847:SF283">
    <property type="entry name" value="TRNA 5-METHYLAMINOMETHYL-2-THIOURIDINE BIOSYNTHESIS BIFUNCTIONAL PROTEIN MNMC"/>
    <property type="match status" value="1"/>
</dbReference>
<sequence length="624" mass="66761">MARLLTPPEIDWRDDGTPVARAHDDVYFTAGDGLAETRAVFLQGCGLPEAWADRDVYTIAETGFGTGLNFLALWQLWEMHRPSPTARLHFVSFEAFPLHAEDAARALATYPELEELAALLISKWPGPVQGVRRMVWPEAGISLTLHLGDIREALPAARFRADAWFLDGFSPAKNEDMWGEWIYPELSLHSAPGARLGTFTVAGAVRRGLAGAGFEVTRQPGHGRKRERLEATIETPMESPPDPRIVPGTVREWSGNGQANTRIAVIGGGIAGASAARALMDAGAEVTVFDKAPEVASGASGNKLALLMPRLDAGDTVQARLLIDAYLAARSAYETLPGVTETDVRQIPKDETDRTRFAKLLADPPLPLEDLESIQNGGLLHKRAMILHPARLIPALLAGATMRLGEAARLDMPARTVNGEAFDAIILANAMDTAEQLPWLKLTARLGQVEWVGDAATAPPDAVTSGTYALADGPDRLWGATFEPSPAGIITISDAARAENAKGLETLSPWWIRDARDHTPVSRAALRATTIDRLPLFGPVPDHAATLDLFDGLKKGRPVNADAPVLPGIFIVNGFGARGFTWGPWAGGILAAMILGGPAPAPADALAAVSPVRLILRDLKRGDA</sequence>
<evidence type="ECO:0000256" key="3">
    <source>
        <dbReference type="ARBA" id="ARBA00022630"/>
    </source>
</evidence>
<keyword evidence="5 10" id="KW-0949">S-adenosyl-L-methionine</keyword>
<comment type="similarity">
    <text evidence="10">In the C-terminal section; belongs to the DAO family.</text>
</comment>
<feature type="region of interest" description="tRNA (mnm(5)s(2)U34)-methyltransferase" evidence="10">
    <location>
        <begin position="1"/>
        <end position="234"/>
    </location>
</feature>
<evidence type="ECO:0000256" key="6">
    <source>
        <dbReference type="ARBA" id="ARBA00022694"/>
    </source>
</evidence>
<dbReference type="InterPro" id="IPR006076">
    <property type="entry name" value="FAD-dep_OxRdtase"/>
</dbReference>
<accession>A0A059G6E0</accession>
<dbReference type="InterPro" id="IPR008471">
    <property type="entry name" value="MnmC-like_methylTransf"/>
</dbReference>
<dbReference type="EC" id="2.1.1.61" evidence="10"/>
<evidence type="ECO:0000256" key="5">
    <source>
        <dbReference type="ARBA" id="ARBA00022691"/>
    </source>
</evidence>
<name>A0A059G6E0_9PROT</name>
<protein>
    <recommendedName>
        <fullName evidence="10">tRNA 5-methylaminomethyl-2-thiouridine biosynthesis bifunctional protein MnmC</fullName>
        <shortName evidence="10">tRNA mnm(5)s(2)U biosynthesis bifunctional protein</shortName>
    </recommendedName>
    <domain>
        <recommendedName>
            <fullName evidence="10">tRNA (mnm(5)s(2)U34)-methyltransferase</fullName>
            <ecNumber evidence="10">2.1.1.61</ecNumber>
        </recommendedName>
    </domain>
    <domain>
        <recommendedName>
            <fullName evidence="10">FAD-dependent cmnm(5)s(2)U34 oxidoreductase</fullName>
            <ecNumber evidence="10">1.5.-.-</ecNumber>
        </recommendedName>
    </domain>
</protein>
<organism evidence="13 14">
    <name type="scientific">Hyphomonas oceanitis SCH89</name>
    <dbReference type="NCBI Taxonomy" id="1280953"/>
    <lineage>
        <taxon>Bacteria</taxon>
        <taxon>Pseudomonadati</taxon>
        <taxon>Pseudomonadota</taxon>
        <taxon>Alphaproteobacteria</taxon>
        <taxon>Hyphomonadales</taxon>
        <taxon>Hyphomonadaceae</taxon>
        <taxon>Hyphomonas</taxon>
    </lineage>
</organism>
<dbReference type="Pfam" id="PF05430">
    <property type="entry name" value="Methyltransf_30"/>
    <property type="match status" value="1"/>
</dbReference>
<dbReference type="Proteomes" id="UP000024942">
    <property type="component" value="Unassembled WGS sequence"/>
</dbReference>
<dbReference type="GO" id="GO:0050660">
    <property type="term" value="F:flavin adenine dinucleotide binding"/>
    <property type="evidence" value="ECO:0007669"/>
    <property type="project" value="UniProtKB-UniRule"/>
</dbReference>
<dbReference type="eggNOG" id="COG0665">
    <property type="taxonomic scope" value="Bacteria"/>
</dbReference>
<dbReference type="HAMAP" id="MF_01102">
    <property type="entry name" value="MnmC"/>
    <property type="match status" value="1"/>
</dbReference>
<dbReference type="PANTHER" id="PTHR13847">
    <property type="entry name" value="SARCOSINE DEHYDROGENASE-RELATED"/>
    <property type="match status" value="1"/>
</dbReference>
<dbReference type="OrthoDB" id="9786494at2"/>
<comment type="catalytic activity">
    <reaction evidence="10">
        <text>5-aminomethyl-2-thiouridine(34) in tRNA + S-adenosyl-L-methionine = 5-methylaminomethyl-2-thiouridine(34) in tRNA + S-adenosyl-L-homocysteine + H(+)</text>
        <dbReference type="Rhea" id="RHEA:19569"/>
        <dbReference type="Rhea" id="RHEA-COMP:10195"/>
        <dbReference type="Rhea" id="RHEA-COMP:10197"/>
        <dbReference type="ChEBI" id="CHEBI:15378"/>
        <dbReference type="ChEBI" id="CHEBI:57856"/>
        <dbReference type="ChEBI" id="CHEBI:59789"/>
        <dbReference type="ChEBI" id="CHEBI:74454"/>
        <dbReference type="ChEBI" id="CHEBI:74455"/>
        <dbReference type="EC" id="2.1.1.61"/>
    </reaction>
</comment>
<evidence type="ECO:0000259" key="12">
    <source>
        <dbReference type="Pfam" id="PF05430"/>
    </source>
</evidence>
<feature type="region of interest" description="FAD-dependent cmnm(5)s(2)U34 oxidoreductase" evidence="10">
    <location>
        <begin position="266"/>
        <end position="624"/>
    </location>
</feature>
<comment type="similarity">
    <text evidence="10">In the N-terminal section; belongs to the methyltransferase superfamily. tRNA (mnm(5)s(2)U34)-methyltransferase family.</text>
</comment>
<feature type="domain" description="FAD dependent oxidoreductase" evidence="11">
    <location>
        <begin position="262"/>
        <end position="593"/>
    </location>
</feature>
<dbReference type="InterPro" id="IPR036188">
    <property type="entry name" value="FAD/NAD-bd_sf"/>
</dbReference>
<evidence type="ECO:0000256" key="9">
    <source>
        <dbReference type="ARBA" id="ARBA00023268"/>
    </source>
</evidence>
<dbReference type="eggNOG" id="COG4121">
    <property type="taxonomic scope" value="Bacteria"/>
</dbReference>
<feature type="domain" description="MnmC-like methyltransferase" evidence="12">
    <location>
        <begin position="111"/>
        <end position="232"/>
    </location>
</feature>
<dbReference type="NCBIfam" id="TIGR03197">
    <property type="entry name" value="MnmC_Cterm"/>
    <property type="match status" value="1"/>
</dbReference>
<keyword evidence="6 10" id="KW-0819">tRNA processing</keyword>
<dbReference type="PATRIC" id="fig|1280953.3.peg.2071"/>
<evidence type="ECO:0000313" key="13">
    <source>
        <dbReference type="EMBL" id="KDA02372.1"/>
    </source>
</evidence>
<keyword evidence="2 10" id="KW-0489">Methyltransferase</keyword>
<dbReference type="InterPro" id="IPR029063">
    <property type="entry name" value="SAM-dependent_MTases_sf"/>
</dbReference>
<dbReference type="STRING" id="1280953.HOC_10269"/>
<dbReference type="AlphaFoldDB" id="A0A059G6E0"/>
<dbReference type="SUPFAM" id="SSF51905">
    <property type="entry name" value="FAD/NAD(P)-binding domain"/>
    <property type="match status" value="1"/>
</dbReference>
<evidence type="ECO:0000256" key="4">
    <source>
        <dbReference type="ARBA" id="ARBA00022679"/>
    </source>
</evidence>
<dbReference type="InterPro" id="IPR017610">
    <property type="entry name" value="tRNA_S-uridine_synth_MnmC_C"/>
</dbReference>
<dbReference type="InterPro" id="IPR047785">
    <property type="entry name" value="tRNA_MNMC2"/>
</dbReference>
<evidence type="ECO:0000256" key="7">
    <source>
        <dbReference type="ARBA" id="ARBA00022827"/>
    </source>
</evidence>
<gene>
    <name evidence="10" type="primary">mnmC</name>
    <name evidence="13" type="ORF">HOC_10269</name>
</gene>
<keyword evidence="14" id="KW-1185">Reference proteome</keyword>
<evidence type="ECO:0000256" key="1">
    <source>
        <dbReference type="ARBA" id="ARBA00022490"/>
    </source>
</evidence>
<dbReference type="GO" id="GO:0005737">
    <property type="term" value="C:cytoplasm"/>
    <property type="evidence" value="ECO:0007669"/>
    <property type="project" value="UniProtKB-SubCell"/>
</dbReference>
<keyword evidence="1 10" id="KW-0963">Cytoplasm</keyword>
<evidence type="ECO:0000256" key="2">
    <source>
        <dbReference type="ARBA" id="ARBA00022603"/>
    </source>
</evidence>
<dbReference type="GO" id="GO:0002097">
    <property type="term" value="P:tRNA wobble base modification"/>
    <property type="evidence" value="ECO:0007669"/>
    <property type="project" value="UniProtKB-UniRule"/>
</dbReference>
<keyword evidence="3 10" id="KW-0285">Flavoprotein</keyword>
<comment type="caution">
    <text evidence="13">The sequence shown here is derived from an EMBL/GenBank/DDBJ whole genome shotgun (WGS) entry which is preliminary data.</text>
</comment>
<keyword evidence="9 10" id="KW-0511">Multifunctional enzyme</keyword>
<dbReference type="GO" id="GO:0032259">
    <property type="term" value="P:methylation"/>
    <property type="evidence" value="ECO:0007669"/>
    <property type="project" value="UniProtKB-KW"/>
</dbReference>
<evidence type="ECO:0000259" key="11">
    <source>
        <dbReference type="Pfam" id="PF01266"/>
    </source>
</evidence>
<comment type="function">
    <text evidence="10">Catalyzes the last two steps in the biosynthesis of 5-methylaminomethyl-2-thiouridine (mnm(5)s(2)U) at the wobble position (U34) in tRNA. Catalyzes the FAD-dependent demodification of cmnm(5)s(2)U34 to nm(5)s(2)U34, followed by the transfer of a methyl group from S-adenosyl-L-methionine to nm(5)s(2)U34, to form mnm(5)s(2)U34.</text>
</comment>
<keyword evidence="4 10" id="KW-0808">Transferase</keyword>
<dbReference type="Gene3D" id="3.40.50.150">
    <property type="entry name" value="Vaccinia Virus protein VP39"/>
    <property type="match status" value="1"/>
</dbReference>
<dbReference type="GO" id="GO:0004808">
    <property type="term" value="F:tRNA (5-methylaminomethyl-2-thiouridylate)(34)-methyltransferase activity"/>
    <property type="evidence" value="ECO:0007669"/>
    <property type="project" value="UniProtKB-EC"/>
</dbReference>
<evidence type="ECO:0000256" key="10">
    <source>
        <dbReference type="HAMAP-Rule" id="MF_01102"/>
    </source>
</evidence>
<reference evidence="13 14" key="1">
    <citation type="journal article" date="2014" name="Antonie Van Leeuwenhoek">
        <title>Hyphomonas beringensis sp. nov. and Hyphomonas chukchiensis sp. nov., isolated from surface seawater of the Bering Sea and Chukchi Sea.</title>
        <authorList>
            <person name="Li C."/>
            <person name="Lai Q."/>
            <person name="Li G."/>
            <person name="Dong C."/>
            <person name="Wang J."/>
            <person name="Liao Y."/>
            <person name="Shao Z."/>
        </authorList>
    </citation>
    <scope>NUCLEOTIDE SEQUENCE [LARGE SCALE GENOMIC DNA]</scope>
    <source>
        <strain evidence="13 14">SCH89</strain>
    </source>
</reference>
<keyword evidence="8 10" id="KW-0560">Oxidoreductase</keyword>
<proteinExistence type="inferred from homology"/>
<dbReference type="RefSeq" id="WP_035538185.1">
    <property type="nucleotide sequence ID" value="NZ_ARYL01000014.1"/>
</dbReference>
<evidence type="ECO:0000256" key="8">
    <source>
        <dbReference type="ARBA" id="ARBA00023002"/>
    </source>
</evidence>
<dbReference type="InterPro" id="IPR023032">
    <property type="entry name" value="tRNA_MAMT_biosynth_bifunc_MnmC"/>
</dbReference>
<dbReference type="Gene3D" id="3.50.50.60">
    <property type="entry name" value="FAD/NAD(P)-binding domain"/>
    <property type="match status" value="1"/>
</dbReference>
<keyword evidence="7 10" id="KW-0274">FAD</keyword>
<dbReference type="NCBIfam" id="NF033855">
    <property type="entry name" value="tRNA_MNMC2"/>
    <property type="match status" value="1"/>
</dbReference>
<comment type="subcellular location">
    <subcellularLocation>
        <location evidence="10">Cytoplasm</location>
    </subcellularLocation>
</comment>
<dbReference type="EMBL" id="ARYL01000014">
    <property type="protein sequence ID" value="KDA02372.1"/>
    <property type="molecule type" value="Genomic_DNA"/>
</dbReference>
<dbReference type="EC" id="1.5.-.-" evidence="10"/>
<evidence type="ECO:0000313" key="14">
    <source>
        <dbReference type="Proteomes" id="UP000024942"/>
    </source>
</evidence>